<dbReference type="PANTHER" id="PTHR32196">
    <property type="entry name" value="ABC TRANSPORTER PERMEASE PROTEIN YPHD-RELATED-RELATED"/>
    <property type="match status" value="1"/>
</dbReference>
<keyword evidence="2" id="KW-1003">Cell membrane</keyword>
<feature type="transmembrane region" description="Helical" evidence="6">
    <location>
        <begin position="281"/>
        <end position="300"/>
    </location>
</feature>
<evidence type="ECO:0000313" key="8">
    <source>
        <dbReference type="Proteomes" id="UP001320831"/>
    </source>
</evidence>
<reference evidence="7 8" key="1">
    <citation type="submission" date="2022-09" db="EMBL/GenBank/DDBJ databases">
        <title>Chelativorans salina sp. nov., a novel slightly halophilic bacterium isolated from a saline lake sediment enrichment.</title>
        <authorList>
            <person name="Gao L."/>
            <person name="Fang B.-Z."/>
            <person name="Li W.-J."/>
        </authorList>
    </citation>
    <scope>NUCLEOTIDE SEQUENCE [LARGE SCALE GENOMIC DNA]</scope>
    <source>
        <strain evidence="7 8">EGI FJ00035</strain>
    </source>
</reference>
<keyword evidence="4 6" id="KW-1133">Transmembrane helix</keyword>
<evidence type="ECO:0000256" key="4">
    <source>
        <dbReference type="ARBA" id="ARBA00022989"/>
    </source>
</evidence>
<dbReference type="InterPro" id="IPR001851">
    <property type="entry name" value="ABC_transp_permease"/>
</dbReference>
<name>A0ABT2LVV7_9HYPH</name>
<dbReference type="Pfam" id="PF02653">
    <property type="entry name" value="BPD_transp_2"/>
    <property type="match status" value="1"/>
</dbReference>
<keyword evidence="8" id="KW-1185">Reference proteome</keyword>
<dbReference type="EMBL" id="JAOCZP010000017">
    <property type="protein sequence ID" value="MCT7378668.1"/>
    <property type="molecule type" value="Genomic_DNA"/>
</dbReference>
<evidence type="ECO:0000256" key="6">
    <source>
        <dbReference type="SAM" id="Phobius"/>
    </source>
</evidence>
<feature type="transmembrane region" description="Helical" evidence="6">
    <location>
        <begin position="83"/>
        <end position="100"/>
    </location>
</feature>
<feature type="transmembrane region" description="Helical" evidence="6">
    <location>
        <begin position="107"/>
        <end position="127"/>
    </location>
</feature>
<comment type="subcellular location">
    <subcellularLocation>
        <location evidence="1">Cell membrane</location>
        <topology evidence="1">Multi-pass membrane protein</topology>
    </subcellularLocation>
</comment>
<gene>
    <name evidence="7" type="ORF">N5A92_27050</name>
</gene>
<evidence type="ECO:0000256" key="5">
    <source>
        <dbReference type="ARBA" id="ARBA00023136"/>
    </source>
</evidence>
<dbReference type="CDD" id="cd06579">
    <property type="entry name" value="TM_PBP1_transp_AraH_like"/>
    <property type="match status" value="1"/>
</dbReference>
<protein>
    <submittedName>
        <fullName evidence="7">ABC transporter permease</fullName>
    </submittedName>
</protein>
<keyword evidence="3 6" id="KW-0812">Transmembrane</keyword>
<feature type="transmembrane region" description="Helical" evidence="6">
    <location>
        <begin position="133"/>
        <end position="153"/>
    </location>
</feature>
<comment type="caution">
    <text evidence="7">The sequence shown here is derived from an EMBL/GenBank/DDBJ whole genome shotgun (WGS) entry which is preliminary data.</text>
</comment>
<proteinExistence type="predicted"/>
<sequence length="330" mass="33775">MSAHAETPRTTLGARLTGLVERVGIHNASLILALIALLVLFGILRGDVFFSSRNILNIGMGVAILGVLAISQTAVIVSGGLDISVGAIVGLTTVSTAMAIDATGWAAAGPLAGVAIGAAAGLFNGLVITYGRVNAIIVTLGTMAIFRGIAFIISNGQSISIFNDTFRLLGIGRFLGLPAPIWVLIGVAVLFYIFLHKSIVGRNIYAIGGNPVVARLSGMDIKRYRVGMYVLSGMVAGIGGILLAARTGSGQPISGSEGLELEAITAAFLGGCAMQGGKGTVIGALLGVAIIGILNNGMILTGVPTFYQMLAKGSLLILAVLLAEYRLNRS</sequence>
<evidence type="ECO:0000256" key="2">
    <source>
        <dbReference type="ARBA" id="ARBA00022475"/>
    </source>
</evidence>
<keyword evidence="5 6" id="KW-0472">Membrane</keyword>
<dbReference type="PANTHER" id="PTHR32196:SF72">
    <property type="entry name" value="RIBOSE IMPORT PERMEASE PROTEIN RBSC"/>
    <property type="match status" value="1"/>
</dbReference>
<feature type="transmembrane region" description="Helical" evidence="6">
    <location>
        <begin position="174"/>
        <end position="195"/>
    </location>
</feature>
<feature type="transmembrane region" description="Helical" evidence="6">
    <location>
        <begin position="56"/>
        <end position="77"/>
    </location>
</feature>
<dbReference type="RefSeq" id="WP_260907715.1">
    <property type="nucleotide sequence ID" value="NZ_JAOCZP010000017.1"/>
</dbReference>
<feature type="transmembrane region" description="Helical" evidence="6">
    <location>
        <begin position="25"/>
        <end position="44"/>
    </location>
</feature>
<evidence type="ECO:0000256" key="1">
    <source>
        <dbReference type="ARBA" id="ARBA00004651"/>
    </source>
</evidence>
<organism evidence="7 8">
    <name type="scientific">Chelativorans salis</name>
    <dbReference type="NCBI Taxonomy" id="2978478"/>
    <lineage>
        <taxon>Bacteria</taxon>
        <taxon>Pseudomonadati</taxon>
        <taxon>Pseudomonadota</taxon>
        <taxon>Alphaproteobacteria</taxon>
        <taxon>Hyphomicrobiales</taxon>
        <taxon>Phyllobacteriaceae</taxon>
        <taxon>Chelativorans</taxon>
    </lineage>
</organism>
<evidence type="ECO:0000313" key="7">
    <source>
        <dbReference type="EMBL" id="MCT7378668.1"/>
    </source>
</evidence>
<evidence type="ECO:0000256" key="3">
    <source>
        <dbReference type="ARBA" id="ARBA00022692"/>
    </source>
</evidence>
<accession>A0ABT2LVV7</accession>
<dbReference type="Proteomes" id="UP001320831">
    <property type="component" value="Unassembled WGS sequence"/>
</dbReference>
<feature type="transmembrane region" description="Helical" evidence="6">
    <location>
        <begin position="226"/>
        <end position="245"/>
    </location>
</feature>